<evidence type="ECO:0000313" key="4">
    <source>
        <dbReference type="Proteomes" id="UP000631694"/>
    </source>
</evidence>
<evidence type="ECO:0000256" key="1">
    <source>
        <dbReference type="SAM" id="MobiDB-lite"/>
    </source>
</evidence>
<feature type="region of interest" description="Disordered" evidence="1">
    <location>
        <begin position="300"/>
        <end position="321"/>
    </location>
</feature>
<feature type="signal peptide" evidence="2">
    <location>
        <begin position="1"/>
        <end position="24"/>
    </location>
</feature>
<keyword evidence="2" id="KW-0732">Signal</keyword>
<proteinExistence type="predicted"/>
<accession>A0A931HYE0</accession>
<dbReference type="RefSeq" id="WP_197309948.1">
    <property type="nucleotide sequence ID" value="NZ_JADZLT010000040.1"/>
</dbReference>
<reference evidence="3" key="1">
    <citation type="submission" date="2020-12" db="EMBL/GenBank/DDBJ databases">
        <title>Methylobrevis albus sp. nov., isolated from fresh water lack sediment.</title>
        <authorList>
            <person name="Zou Q."/>
        </authorList>
    </citation>
    <scope>NUCLEOTIDE SEQUENCE</scope>
    <source>
        <strain evidence="3">L22</strain>
    </source>
</reference>
<evidence type="ECO:0008006" key="5">
    <source>
        <dbReference type="Google" id="ProtNLM"/>
    </source>
</evidence>
<sequence>MRFLTKAIATAAVLVGLAAAAAAATDRTAPVSLAFSTRTMTAHVDGAAIHRFDMAFPNGATDVSGRAASDLRRQFPAITALLARKEQMIVAVTYPRGDVAARDLAYARAQAIRVRLLAEWSQLRAHRFVVAALAEDPAARQAGGVLVAPVVVDARPGEDADRNARAVALDSAFVGPVVAEIELPAAEPVLVAASEAAPVAVPAPRPVADVQVLAEAPVPAAAGPVHAAGPEPVSAAEPAVAAVLPPLPMPRPAVAVAAAPAARIAEVLHVPVPAVRVAGAPRVILAAPATRPAQQVADARPAARTAAAASRPPIVTPKPAAAPRPAAALTTVAAALPAQTCPRPAVIIDDFYPGGPIVPCPADVQAF</sequence>
<dbReference type="AlphaFoldDB" id="A0A931HYE0"/>
<feature type="compositionally biased region" description="Low complexity" evidence="1">
    <location>
        <begin position="300"/>
        <end position="313"/>
    </location>
</feature>
<evidence type="ECO:0000256" key="2">
    <source>
        <dbReference type="SAM" id="SignalP"/>
    </source>
</evidence>
<dbReference type="EMBL" id="JADZLT010000040">
    <property type="protein sequence ID" value="MBH0236852.1"/>
    <property type="molecule type" value="Genomic_DNA"/>
</dbReference>
<keyword evidence="4" id="KW-1185">Reference proteome</keyword>
<protein>
    <recommendedName>
        <fullName evidence="5">OmpA-like domain-containing protein</fullName>
    </recommendedName>
</protein>
<dbReference type="Proteomes" id="UP000631694">
    <property type="component" value="Unassembled WGS sequence"/>
</dbReference>
<name>A0A931HYE0_9HYPH</name>
<organism evidence="3 4">
    <name type="scientific">Methylobrevis albus</name>
    <dbReference type="NCBI Taxonomy" id="2793297"/>
    <lineage>
        <taxon>Bacteria</taxon>
        <taxon>Pseudomonadati</taxon>
        <taxon>Pseudomonadota</taxon>
        <taxon>Alphaproteobacteria</taxon>
        <taxon>Hyphomicrobiales</taxon>
        <taxon>Pleomorphomonadaceae</taxon>
        <taxon>Methylobrevis</taxon>
    </lineage>
</organism>
<gene>
    <name evidence="3" type="ORF">I5731_03365</name>
</gene>
<comment type="caution">
    <text evidence="3">The sequence shown here is derived from an EMBL/GenBank/DDBJ whole genome shotgun (WGS) entry which is preliminary data.</text>
</comment>
<evidence type="ECO:0000313" key="3">
    <source>
        <dbReference type="EMBL" id="MBH0236852.1"/>
    </source>
</evidence>
<feature type="chain" id="PRO_5037519508" description="OmpA-like domain-containing protein" evidence="2">
    <location>
        <begin position="25"/>
        <end position="367"/>
    </location>
</feature>